<evidence type="ECO:0000313" key="1">
    <source>
        <dbReference type="EMBL" id="MDQ0415794.1"/>
    </source>
</evidence>
<dbReference type="RefSeq" id="WP_307192696.1">
    <property type="nucleotide sequence ID" value="NZ_JAUSUN010000052.1"/>
</dbReference>
<comment type="caution">
    <text evidence="1">The sequence shown here is derived from an EMBL/GenBank/DDBJ whole genome shotgun (WGS) entry which is preliminary data.</text>
</comment>
<dbReference type="Proteomes" id="UP001242313">
    <property type="component" value="Unassembled WGS sequence"/>
</dbReference>
<evidence type="ECO:0000313" key="2">
    <source>
        <dbReference type="Proteomes" id="UP001242313"/>
    </source>
</evidence>
<dbReference type="EMBL" id="JAUSUN010000052">
    <property type="protein sequence ID" value="MDQ0415794.1"/>
    <property type="molecule type" value="Genomic_DNA"/>
</dbReference>
<accession>A0ABU0G2J0</accession>
<reference evidence="1 2" key="1">
    <citation type="submission" date="2023-07" db="EMBL/GenBank/DDBJ databases">
        <title>Genomic Encyclopedia of Type Strains, Phase IV (KMG-IV): sequencing the most valuable type-strain genomes for metagenomic binning, comparative biology and taxonomic classification.</title>
        <authorList>
            <person name="Goeker M."/>
        </authorList>
    </citation>
    <scope>NUCLEOTIDE SEQUENCE [LARGE SCALE GENOMIC DNA]</scope>
    <source>
        <strain evidence="1 2">DSM 19598</strain>
    </source>
</reference>
<keyword evidence="2" id="KW-1185">Reference proteome</keyword>
<organism evidence="1 2">
    <name type="scientific">Mesobacillus stamsii</name>
    <dbReference type="NCBI Taxonomy" id="225347"/>
    <lineage>
        <taxon>Bacteria</taxon>
        <taxon>Bacillati</taxon>
        <taxon>Bacillota</taxon>
        <taxon>Bacilli</taxon>
        <taxon>Bacillales</taxon>
        <taxon>Bacillaceae</taxon>
        <taxon>Mesobacillus</taxon>
    </lineage>
</organism>
<gene>
    <name evidence="1" type="ORF">J2S25_004026</name>
</gene>
<sequence length="214" mass="24706">MDMQAFLNTAVGRQMKAMAEKHVAERQTERQGYQEELSQLLAKGGTRTNIAQNRGETRFVNMEGVLSFYSVSDTGTVKDLKPLTMETFQSMDKLDQMRFKENFPAEYMAIEYGSFKQDLSKEFFEGAVVAINTDYMELELYLNRPTVVNEFEYHQNLEVSTAYDSFEDYKQGLTKELKTYRQDNSVEGRIERQNRISELQGKIKEIDSEVGSGE</sequence>
<proteinExistence type="predicted"/>
<name>A0ABU0G2J0_9BACI</name>
<protein>
    <submittedName>
        <fullName evidence="1">Uncharacterized protein</fullName>
    </submittedName>
</protein>